<protein>
    <submittedName>
        <fullName evidence="2">Kinase-like domain-containing protein</fullName>
    </submittedName>
</protein>
<evidence type="ECO:0000313" key="3">
    <source>
        <dbReference type="Proteomes" id="UP000247702"/>
    </source>
</evidence>
<keyword evidence="3" id="KW-1185">Reference proteome</keyword>
<evidence type="ECO:0000313" key="2">
    <source>
        <dbReference type="EMBL" id="GES98186.1"/>
    </source>
</evidence>
<name>A0A2Z6RSX3_9GLOM</name>
<keyword evidence="2" id="KW-0418">Kinase</keyword>
<gene>
    <name evidence="2" type="ORF">RCL2_002474500</name>
    <name evidence="1" type="ORF">RclHR1_05400005</name>
</gene>
<reference evidence="1 3" key="1">
    <citation type="submission" date="2017-11" db="EMBL/GenBank/DDBJ databases">
        <title>The genome of Rhizophagus clarus HR1 reveals common genetic basis of auxotrophy among arbuscular mycorrhizal fungi.</title>
        <authorList>
            <person name="Kobayashi Y."/>
        </authorList>
    </citation>
    <scope>NUCLEOTIDE SEQUENCE [LARGE SCALE GENOMIC DNA]</scope>
    <source>
        <strain evidence="1 3">HR1</strain>
    </source>
</reference>
<sequence length="265" mass="31062">MHEQAIFTDTSSIPQFNTISMSSDVNVLDNMSQELTTAIASHTTPLSRIDENQSLQITCHNPNIQEMNSLQPIQDHLAPGSSSLAFFYAPPNDFQIYHITCEEISLSFESVSQLINHTDNSSSIHNYPRSNNIYVFYHEQPEIKGIYKVTCEMISHTFIFQFLNKIIYDNLFAQYEYYHQQEFSNSHQENLKFHLKKDLIHYLVPKQVHGQNYYSFYQDYYNYPNYTLNSNIDVDNHPQKHNKNITSQQDIILQNRSDYNIPNLL</sequence>
<dbReference type="AlphaFoldDB" id="A0A2Z6RSX3"/>
<dbReference type="GO" id="GO:0016301">
    <property type="term" value="F:kinase activity"/>
    <property type="evidence" value="ECO:0007669"/>
    <property type="project" value="UniProtKB-KW"/>
</dbReference>
<keyword evidence="2" id="KW-0808">Transferase</keyword>
<proteinExistence type="predicted"/>
<dbReference type="EMBL" id="BLAL01000262">
    <property type="protein sequence ID" value="GES98186.1"/>
    <property type="molecule type" value="Genomic_DNA"/>
</dbReference>
<comment type="caution">
    <text evidence="1">The sequence shown here is derived from an EMBL/GenBank/DDBJ whole genome shotgun (WGS) entry which is preliminary data.</text>
</comment>
<dbReference type="EMBL" id="BEXD01003916">
    <property type="protein sequence ID" value="GBC03943.1"/>
    <property type="molecule type" value="Genomic_DNA"/>
</dbReference>
<evidence type="ECO:0000313" key="1">
    <source>
        <dbReference type="EMBL" id="GBC03943.1"/>
    </source>
</evidence>
<reference evidence="2" key="2">
    <citation type="submission" date="2019-10" db="EMBL/GenBank/DDBJ databases">
        <title>Conservation and host-specific expression of non-tandemly repeated heterogenous ribosome RNA gene in arbuscular mycorrhizal fungi.</title>
        <authorList>
            <person name="Maeda T."/>
            <person name="Kobayashi Y."/>
            <person name="Nakagawa T."/>
            <person name="Ezawa T."/>
            <person name="Yamaguchi K."/>
            <person name="Bino T."/>
            <person name="Nishimoto Y."/>
            <person name="Shigenobu S."/>
            <person name="Kawaguchi M."/>
        </authorList>
    </citation>
    <scope>NUCLEOTIDE SEQUENCE</scope>
    <source>
        <strain evidence="2">HR1</strain>
    </source>
</reference>
<dbReference type="OrthoDB" id="2332461at2759"/>
<accession>A0A2Z6RSX3</accession>
<organism evidence="1 3">
    <name type="scientific">Rhizophagus clarus</name>
    <dbReference type="NCBI Taxonomy" id="94130"/>
    <lineage>
        <taxon>Eukaryota</taxon>
        <taxon>Fungi</taxon>
        <taxon>Fungi incertae sedis</taxon>
        <taxon>Mucoromycota</taxon>
        <taxon>Glomeromycotina</taxon>
        <taxon>Glomeromycetes</taxon>
        <taxon>Glomerales</taxon>
        <taxon>Glomeraceae</taxon>
        <taxon>Rhizophagus</taxon>
    </lineage>
</organism>
<dbReference type="Proteomes" id="UP000247702">
    <property type="component" value="Unassembled WGS sequence"/>
</dbReference>
<dbReference type="Proteomes" id="UP000615446">
    <property type="component" value="Unassembled WGS sequence"/>
</dbReference>